<keyword evidence="2" id="KW-0677">Repeat</keyword>
<keyword evidence="4" id="KW-1185">Reference proteome</keyword>
<evidence type="ECO:0000256" key="1">
    <source>
        <dbReference type="ARBA" id="ARBA00022574"/>
    </source>
</evidence>
<dbReference type="InterPro" id="IPR015943">
    <property type="entry name" value="WD40/YVTN_repeat-like_dom_sf"/>
</dbReference>
<keyword evidence="1" id="KW-0853">WD repeat</keyword>
<evidence type="ECO:0000313" key="3">
    <source>
        <dbReference type="EMBL" id="KAI0501673.1"/>
    </source>
</evidence>
<proteinExistence type="predicted"/>
<dbReference type="Gene3D" id="2.130.10.10">
    <property type="entry name" value="YVTN repeat-like/Quinoprotein amine dehydrogenase"/>
    <property type="match status" value="1"/>
</dbReference>
<dbReference type="InterPro" id="IPR036322">
    <property type="entry name" value="WD40_repeat_dom_sf"/>
</dbReference>
<dbReference type="InterPro" id="IPR051179">
    <property type="entry name" value="WD_repeat_multifunction"/>
</dbReference>
<protein>
    <recommendedName>
        <fullName evidence="5">Transducin/WD40 repeat-like superfamily protein</fullName>
    </recommendedName>
</protein>
<comment type="caution">
    <text evidence="3">The sequence shown here is derived from an EMBL/GenBank/DDBJ whole genome shotgun (WGS) entry which is preliminary data.</text>
</comment>
<evidence type="ECO:0000313" key="4">
    <source>
        <dbReference type="Proteomes" id="UP000829196"/>
    </source>
</evidence>
<reference evidence="3" key="1">
    <citation type="journal article" date="2022" name="Front. Genet.">
        <title>Chromosome-Scale Assembly of the Dendrobium nobile Genome Provides Insights Into the Molecular Mechanism of the Biosynthesis of the Medicinal Active Ingredient of Dendrobium.</title>
        <authorList>
            <person name="Xu Q."/>
            <person name="Niu S.-C."/>
            <person name="Li K.-L."/>
            <person name="Zheng P.-J."/>
            <person name="Zhang X.-J."/>
            <person name="Jia Y."/>
            <person name="Liu Y."/>
            <person name="Niu Y.-X."/>
            <person name="Yu L.-H."/>
            <person name="Chen D.-F."/>
            <person name="Zhang G.-Q."/>
        </authorList>
    </citation>
    <scope>NUCLEOTIDE SEQUENCE</scope>
    <source>
        <tissue evidence="3">Leaf</tissue>
    </source>
</reference>
<evidence type="ECO:0008006" key="5">
    <source>
        <dbReference type="Google" id="ProtNLM"/>
    </source>
</evidence>
<dbReference type="OrthoDB" id="10260946at2759"/>
<sequence>MQRFTVPIVSRENSRSLCRPVWKRSALELDGRFSSRFRRDSCQLLLDLYAEVRSFGHNCCSRPDCPTHAARVISAANQNRPNPFIREGISGLEFDSKGIYVASVTKSGCLTVVDFENLYCSVYGPYSSLCVDESKCVLHICTSKSLDAVRWNPANQDEVCCASRKHSSVLLYDIGYVSSEPIEVFEKGKLNFSVPEAFNGLSDIAFASTDKSRLLASGLDGSIYIWDRRLSNLSCLSLSSSSKSPLNSIELDIEDRIVFGANQQGIIYAWDLRGGRSSFAFQSHNEDCYPLLTSLKVSSMLENISALKEQSNILPKEIHSIKLDPSCSYQLAFHLDDGWSGVLNLNSLNVTHMHCPPPPWLDGINEPVAQCLRRPAWLPANSVYAVGSSSVNGVYLLDFFPGRSSACHVDHSDGANNVSVESKGVGKNRFIPVSEIVLACAVHPQNGAIIAGSKQSALLMVSRTHQTDDEENQLHEGC</sequence>
<evidence type="ECO:0000256" key="2">
    <source>
        <dbReference type="ARBA" id="ARBA00022737"/>
    </source>
</evidence>
<dbReference type="PANTHER" id="PTHR19857:SF21">
    <property type="entry name" value="ANAPHASE-PROMOTING COMPLEX SUBUNIT 4 WD40 DOMAIN-CONTAINING PROTEIN"/>
    <property type="match status" value="1"/>
</dbReference>
<dbReference type="InterPro" id="IPR001680">
    <property type="entry name" value="WD40_rpt"/>
</dbReference>
<gene>
    <name evidence="3" type="ORF">KFK09_016618</name>
</gene>
<dbReference type="SMART" id="SM00320">
    <property type="entry name" value="WD40"/>
    <property type="match status" value="4"/>
</dbReference>
<dbReference type="SUPFAM" id="SSF50978">
    <property type="entry name" value="WD40 repeat-like"/>
    <property type="match status" value="1"/>
</dbReference>
<dbReference type="EMBL" id="JAGYWB010000012">
    <property type="protein sequence ID" value="KAI0501673.1"/>
    <property type="molecule type" value="Genomic_DNA"/>
</dbReference>
<dbReference type="Proteomes" id="UP000829196">
    <property type="component" value="Unassembled WGS sequence"/>
</dbReference>
<dbReference type="PANTHER" id="PTHR19857">
    <property type="entry name" value="MITOCHONDRIAL DIVISION PROTEIN 1-RELATED"/>
    <property type="match status" value="1"/>
</dbReference>
<name>A0A8T3AYQ2_DENNO</name>
<organism evidence="3 4">
    <name type="scientific">Dendrobium nobile</name>
    <name type="common">Orchid</name>
    <dbReference type="NCBI Taxonomy" id="94219"/>
    <lineage>
        <taxon>Eukaryota</taxon>
        <taxon>Viridiplantae</taxon>
        <taxon>Streptophyta</taxon>
        <taxon>Embryophyta</taxon>
        <taxon>Tracheophyta</taxon>
        <taxon>Spermatophyta</taxon>
        <taxon>Magnoliopsida</taxon>
        <taxon>Liliopsida</taxon>
        <taxon>Asparagales</taxon>
        <taxon>Orchidaceae</taxon>
        <taxon>Epidendroideae</taxon>
        <taxon>Malaxideae</taxon>
        <taxon>Dendrobiinae</taxon>
        <taxon>Dendrobium</taxon>
    </lineage>
</organism>
<accession>A0A8T3AYQ2</accession>
<dbReference type="AlphaFoldDB" id="A0A8T3AYQ2"/>